<keyword evidence="4 9" id="KW-0812">Transmembrane</keyword>
<keyword evidence="7" id="KW-0325">Glycoprotein</keyword>
<evidence type="ECO:0000256" key="4">
    <source>
        <dbReference type="ARBA" id="ARBA00022692"/>
    </source>
</evidence>
<feature type="transmembrane region" description="Helical" evidence="9">
    <location>
        <begin position="413"/>
        <end position="433"/>
    </location>
</feature>
<reference evidence="11" key="1">
    <citation type="journal article" date="2020" name="bioRxiv">
        <title>Comparative genomics of Chlamydomonas.</title>
        <authorList>
            <person name="Craig R.J."/>
            <person name="Hasan A.R."/>
            <person name="Ness R.W."/>
            <person name="Keightley P.D."/>
        </authorList>
    </citation>
    <scope>NUCLEOTIDE SEQUENCE</scope>
    <source>
        <strain evidence="11">CCAP 11/173</strain>
    </source>
</reference>
<feature type="transmembrane region" description="Helical" evidence="9">
    <location>
        <begin position="383"/>
        <end position="401"/>
    </location>
</feature>
<accession>A0A835WS00</accession>
<feature type="transmembrane region" description="Helical" evidence="9">
    <location>
        <begin position="474"/>
        <end position="494"/>
    </location>
</feature>
<keyword evidence="12" id="KW-1185">Reference proteome</keyword>
<feature type="transmembrane region" description="Helical" evidence="9">
    <location>
        <begin position="506"/>
        <end position="528"/>
    </location>
</feature>
<dbReference type="PANTHER" id="PTHR13533:SF1">
    <property type="entry name" value="N-ACETYLNEURAMINATE 9-O-ACETYLTRANSFERASE"/>
    <property type="match status" value="1"/>
</dbReference>
<feature type="transmembrane region" description="Helical" evidence="9">
    <location>
        <begin position="330"/>
        <end position="350"/>
    </location>
</feature>
<feature type="transmembrane region" description="Helical" evidence="9">
    <location>
        <begin position="185"/>
        <end position="203"/>
    </location>
</feature>
<dbReference type="OrthoDB" id="1932925at2759"/>
<evidence type="ECO:0000256" key="3">
    <source>
        <dbReference type="ARBA" id="ARBA00022679"/>
    </source>
</evidence>
<feature type="transmembrane region" description="Helical" evidence="9">
    <location>
        <begin position="237"/>
        <end position="256"/>
    </location>
</feature>
<evidence type="ECO:0000256" key="7">
    <source>
        <dbReference type="ARBA" id="ARBA00023180"/>
    </source>
</evidence>
<comment type="caution">
    <text evidence="11">The sequence shown here is derived from an EMBL/GenBank/DDBJ whole genome shotgun (WGS) entry which is preliminary data.</text>
</comment>
<dbReference type="GO" id="GO:0005794">
    <property type="term" value="C:Golgi apparatus"/>
    <property type="evidence" value="ECO:0007669"/>
    <property type="project" value="TreeGrafter"/>
</dbReference>
<dbReference type="InterPro" id="IPR012419">
    <property type="entry name" value="Cas1_AcylTrans_dom"/>
</dbReference>
<dbReference type="Pfam" id="PF07779">
    <property type="entry name" value="Cas1_AcylT"/>
    <property type="match status" value="1"/>
</dbReference>
<dbReference type="GO" id="GO:0016407">
    <property type="term" value="F:acetyltransferase activity"/>
    <property type="evidence" value="ECO:0007669"/>
    <property type="project" value="TreeGrafter"/>
</dbReference>
<dbReference type="EMBL" id="JAEHOD010000004">
    <property type="protein sequence ID" value="KAG2453073.1"/>
    <property type="molecule type" value="Genomic_DNA"/>
</dbReference>
<keyword evidence="6 9" id="KW-0472">Membrane</keyword>
<evidence type="ECO:0000259" key="10">
    <source>
        <dbReference type="Pfam" id="PF07779"/>
    </source>
</evidence>
<sequence length="582" mass="65727">MVILTSPITSGQATFLVAFVWSLLAWIASEILNWLQSSIPTKPGDEDRDDSETGKLLPTTAAAGGGAAGAVTATVSATAASHHGANGAAPPEAGAAAIVADKSPPAAPAKPAASVGFGVHGNMLTSIAHSGFVDCLLMKRKALLKHRATLRAAVEFGALMCWYFLCDRTTVFAEGEKSYSRDLFVFLFVVLTSVAVGSSLQAFKMPLLLNRPQTEEWKGWMQILFLLYHYFEAREAYNAIRIFIAGYVWMTGFGNFSYYYKTGDFCIGRFAQMMWRLNFMVFFTCVVLNNSYMLYYICPMHTIFTVFVYAALAIAPQYNQNNFWCLMKIVACFLFIFVTWDIKTVFYAIWSPFTFLVGYSDPRKASDDVLHEWYFRSSLDRYIWIYGMLCAFMHPPVAALLKYIDEMPIIRRVTVRSFVISLCAVAGYFYYVHIYTLPKLEYNQVHPYTSWIPITLWIILRNMTPWLRIHHLRLYGWLGCITLETYISQFHIWMKTVIPDGQPKSLLVFIPGYPLLNFALVSALYILISHRLFELTNTLKNAVVPHSNDSLLARNCVMMVVAGAVLWAVVALIYNLVVVVEK</sequence>
<dbReference type="PANTHER" id="PTHR13533">
    <property type="entry name" value="N-ACETYLNEURAMINATE 9-O-ACETYLTRANSFERASE"/>
    <property type="match status" value="1"/>
</dbReference>
<proteinExistence type="inferred from homology"/>
<dbReference type="GO" id="GO:0010411">
    <property type="term" value="P:xyloglucan metabolic process"/>
    <property type="evidence" value="ECO:0007669"/>
    <property type="project" value="TreeGrafter"/>
</dbReference>
<feature type="transmembrane region" description="Helical" evidence="9">
    <location>
        <begin position="556"/>
        <end position="577"/>
    </location>
</feature>
<gene>
    <name evidence="11" type="ORF">HYH02_002406</name>
</gene>
<evidence type="ECO:0000313" key="11">
    <source>
        <dbReference type="EMBL" id="KAG2453073.1"/>
    </source>
</evidence>
<feature type="transmembrane region" description="Helical" evidence="9">
    <location>
        <begin position="301"/>
        <end position="318"/>
    </location>
</feature>
<dbReference type="GO" id="GO:0009834">
    <property type="term" value="P:plant-type secondary cell wall biogenesis"/>
    <property type="evidence" value="ECO:0007669"/>
    <property type="project" value="TreeGrafter"/>
</dbReference>
<evidence type="ECO:0000313" key="12">
    <source>
        <dbReference type="Proteomes" id="UP000613740"/>
    </source>
</evidence>
<evidence type="ECO:0000256" key="5">
    <source>
        <dbReference type="ARBA" id="ARBA00022989"/>
    </source>
</evidence>
<evidence type="ECO:0000256" key="9">
    <source>
        <dbReference type="SAM" id="Phobius"/>
    </source>
</evidence>
<organism evidence="11 12">
    <name type="scientific">Chlamydomonas schloesseri</name>
    <dbReference type="NCBI Taxonomy" id="2026947"/>
    <lineage>
        <taxon>Eukaryota</taxon>
        <taxon>Viridiplantae</taxon>
        <taxon>Chlorophyta</taxon>
        <taxon>core chlorophytes</taxon>
        <taxon>Chlorophyceae</taxon>
        <taxon>CS clade</taxon>
        <taxon>Chlamydomonadales</taxon>
        <taxon>Chlamydomonadaceae</taxon>
        <taxon>Chlamydomonas</taxon>
    </lineage>
</organism>
<keyword evidence="5 9" id="KW-1133">Transmembrane helix</keyword>
<evidence type="ECO:0000256" key="2">
    <source>
        <dbReference type="ARBA" id="ARBA00010666"/>
    </source>
</evidence>
<dbReference type="Proteomes" id="UP000613740">
    <property type="component" value="Unassembled WGS sequence"/>
</dbReference>
<comment type="similarity">
    <text evidence="2">Belongs to the PC-esterase family. CASD1 subfamily.</text>
</comment>
<protein>
    <recommendedName>
        <fullName evidence="10">Cas1p 10 TM acyl transferase domain-containing protein</fullName>
    </recommendedName>
</protein>
<feature type="region of interest" description="Disordered" evidence="8">
    <location>
        <begin position="42"/>
        <end position="63"/>
    </location>
</feature>
<feature type="domain" description="Cas1p 10 TM acyl transferase" evidence="10">
    <location>
        <begin position="144"/>
        <end position="552"/>
    </location>
</feature>
<feature type="transmembrane region" description="Helical" evidence="9">
    <location>
        <begin position="277"/>
        <end position="295"/>
    </location>
</feature>
<keyword evidence="3" id="KW-0808">Transferase</keyword>
<dbReference type="GO" id="GO:0016020">
    <property type="term" value="C:membrane"/>
    <property type="evidence" value="ECO:0007669"/>
    <property type="project" value="UniProtKB-SubCell"/>
</dbReference>
<dbReference type="GO" id="GO:0045492">
    <property type="term" value="P:xylan biosynthetic process"/>
    <property type="evidence" value="ECO:0007669"/>
    <property type="project" value="TreeGrafter"/>
</dbReference>
<feature type="transmembrane region" description="Helical" evidence="9">
    <location>
        <begin position="12"/>
        <end position="32"/>
    </location>
</feature>
<evidence type="ECO:0000256" key="1">
    <source>
        <dbReference type="ARBA" id="ARBA00004141"/>
    </source>
</evidence>
<dbReference type="AlphaFoldDB" id="A0A835WS00"/>
<evidence type="ECO:0000256" key="6">
    <source>
        <dbReference type="ARBA" id="ARBA00023136"/>
    </source>
</evidence>
<comment type="subcellular location">
    <subcellularLocation>
        <location evidence="1">Membrane</location>
        <topology evidence="1">Multi-pass membrane protein</topology>
    </subcellularLocation>
</comment>
<evidence type="ECO:0000256" key="8">
    <source>
        <dbReference type="SAM" id="MobiDB-lite"/>
    </source>
</evidence>
<name>A0A835WS00_9CHLO</name>